<evidence type="ECO:0000313" key="3">
    <source>
        <dbReference type="Proteomes" id="UP000270296"/>
    </source>
</evidence>
<keyword evidence="1" id="KW-0472">Membrane</keyword>
<evidence type="ECO:0000256" key="1">
    <source>
        <dbReference type="SAM" id="Phobius"/>
    </source>
</evidence>
<dbReference type="Proteomes" id="UP000270296">
    <property type="component" value="Unassembled WGS sequence"/>
</dbReference>
<dbReference type="WBParaSite" id="SBAD_0000892801-mRNA-1">
    <property type="protein sequence ID" value="SBAD_0000892801-mRNA-1"/>
    <property type="gene ID" value="SBAD_0000892801"/>
</dbReference>
<keyword evidence="1" id="KW-1133">Transmembrane helix</keyword>
<name>A0A183IYB9_9BILA</name>
<evidence type="ECO:0000313" key="4">
    <source>
        <dbReference type="WBParaSite" id="SBAD_0000892801-mRNA-1"/>
    </source>
</evidence>
<dbReference type="OrthoDB" id="5916371at2759"/>
<reference evidence="4" key="1">
    <citation type="submission" date="2016-06" db="UniProtKB">
        <authorList>
            <consortium name="WormBaseParasite"/>
        </authorList>
    </citation>
    <scope>IDENTIFICATION</scope>
</reference>
<accession>A0A183IYB9</accession>
<feature type="transmembrane region" description="Helical" evidence="1">
    <location>
        <begin position="29"/>
        <end position="50"/>
    </location>
</feature>
<gene>
    <name evidence="2" type="ORF">SBAD_LOCUS8617</name>
</gene>
<organism evidence="4">
    <name type="scientific">Soboliphyme baturini</name>
    <dbReference type="NCBI Taxonomy" id="241478"/>
    <lineage>
        <taxon>Eukaryota</taxon>
        <taxon>Metazoa</taxon>
        <taxon>Ecdysozoa</taxon>
        <taxon>Nematoda</taxon>
        <taxon>Enoplea</taxon>
        <taxon>Dorylaimia</taxon>
        <taxon>Dioctophymatida</taxon>
        <taxon>Dioctophymatoidea</taxon>
        <taxon>Soboliphymatidae</taxon>
        <taxon>Soboliphyme</taxon>
    </lineage>
</organism>
<feature type="transmembrane region" description="Helical" evidence="1">
    <location>
        <begin position="226"/>
        <end position="245"/>
    </location>
</feature>
<sequence>MVNGILSLAINILVIFTLAKTRLVDKTLIMIIAFAVLLILNSFGAISSGIRRIYYKLAGESLLTPLQCMVVGVHIWFYNVSETSISMLIVFISVDRLVAMISISFYQRITIKTVSIILGLFVAIACADGDCFFNDILPPIFYSVHKLWFLSSGYVSISIYAVAMMVRYCKHSNSTALRTIEERRERVVTKRLSLILLATFAFVSFPFSIINVVPIRSRSTFLFVDVMWSLTPLTKSFIVVVYTCLYPASKQYLLRTVHMFFACKMKTREDPARNQPPQLNKFCCSNMRVESIVQNNVLLTVTAT</sequence>
<keyword evidence="1" id="KW-0812">Transmembrane</keyword>
<dbReference type="AlphaFoldDB" id="A0A183IYB9"/>
<keyword evidence="3" id="KW-1185">Reference proteome</keyword>
<proteinExistence type="predicted"/>
<feature type="transmembrane region" description="Helical" evidence="1">
    <location>
        <begin position="147"/>
        <end position="168"/>
    </location>
</feature>
<dbReference type="SUPFAM" id="SSF81321">
    <property type="entry name" value="Family A G protein-coupled receptor-like"/>
    <property type="match status" value="1"/>
</dbReference>
<dbReference type="EMBL" id="UZAM01011793">
    <property type="protein sequence ID" value="VDP18237.1"/>
    <property type="molecule type" value="Genomic_DNA"/>
</dbReference>
<dbReference type="Gene3D" id="1.20.1070.10">
    <property type="entry name" value="Rhodopsin 7-helix transmembrane proteins"/>
    <property type="match status" value="1"/>
</dbReference>
<feature type="transmembrane region" description="Helical" evidence="1">
    <location>
        <begin position="192"/>
        <end position="214"/>
    </location>
</feature>
<protein>
    <submittedName>
        <fullName evidence="4">G_PROTEIN_RECEP_F1_2 domain-containing protein</fullName>
    </submittedName>
</protein>
<evidence type="ECO:0000313" key="2">
    <source>
        <dbReference type="EMBL" id="VDP18237.1"/>
    </source>
</evidence>
<reference evidence="2 3" key="2">
    <citation type="submission" date="2018-11" db="EMBL/GenBank/DDBJ databases">
        <authorList>
            <consortium name="Pathogen Informatics"/>
        </authorList>
    </citation>
    <scope>NUCLEOTIDE SEQUENCE [LARGE SCALE GENOMIC DNA]</scope>
</reference>